<keyword evidence="3" id="KW-1185">Reference proteome</keyword>
<comment type="caution">
    <text evidence="2">The sequence shown here is derived from an EMBL/GenBank/DDBJ whole genome shotgun (WGS) entry which is preliminary data.</text>
</comment>
<evidence type="ECO:0000313" key="3">
    <source>
        <dbReference type="Proteomes" id="UP000887013"/>
    </source>
</evidence>
<gene>
    <name evidence="2" type="ORF">NPIL_303671</name>
</gene>
<evidence type="ECO:0000256" key="1">
    <source>
        <dbReference type="SAM" id="MobiDB-lite"/>
    </source>
</evidence>
<dbReference type="OrthoDB" id="10371167at2759"/>
<accession>A0A8X6QIU2</accession>
<dbReference type="AlphaFoldDB" id="A0A8X6QIU2"/>
<dbReference type="Proteomes" id="UP000887013">
    <property type="component" value="Unassembled WGS sequence"/>
</dbReference>
<reference evidence="2" key="1">
    <citation type="submission" date="2020-08" db="EMBL/GenBank/DDBJ databases">
        <title>Multicomponent nature underlies the extraordinary mechanical properties of spider dragline silk.</title>
        <authorList>
            <person name="Kono N."/>
            <person name="Nakamura H."/>
            <person name="Mori M."/>
            <person name="Yoshida Y."/>
            <person name="Ohtoshi R."/>
            <person name="Malay A.D."/>
            <person name="Moran D.A.P."/>
            <person name="Tomita M."/>
            <person name="Numata K."/>
            <person name="Arakawa K."/>
        </authorList>
    </citation>
    <scope>NUCLEOTIDE SEQUENCE</scope>
</reference>
<protein>
    <submittedName>
        <fullName evidence="2">Uncharacterized protein</fullName>
    </submittedName>
</protein>
<feature type="region of interest" description="Disordered" evidence="1">
    <location>
        <begin position="1"/>
        <end position="30"/>
    </location>
</feature>
<feature type="compositionally biased region" description="Basic and acidic residues" evidence="1">
    <location>
        <begin position="7"/>
        <end position="29"/>
    </location>
</feature>
<proteinExistence type="predicted"/>
<sequence>MLTGECGRSEATSRPEKGKSQKTGRRDHVVSTAHKKTLRAALASLSSHGCVPLPLGVDALRGAAAARTGSHLPWRTNQRDDCDVEHFPPNRSQPRRVWTLPGCSGQRG</sequence>
<dbReference type="EMBL" id="BMAW01032228">
    <property type="protein sequence ID" value="GFU24631.1"/>
    <property type="molecule type" value="Genomic_DNA"/>
</dbReference>
<evidence type="ECO:0000313" key="2">
    <source>
        <dbReference type="EMBL" id="GFU24631.1"/>
    </source>
</evidence>
<organism evidence="2 3">
    <name type="scientific">Nephila pilipes</name>
    <name type="common">Giant wood spider</name>
    <name type="synonym">Nephila maculata</name>
    <dbReference type="NCBI Taxonomy" id="299642"/>
    <lineage>
        <taxon>Eukaryota</taxon>
        <taxon>Metazoa</taxon>
        <taxon>Ecdysozoa</taxon>
        <taxon>Arthropoda</taxon>
        <taxon>Chelicerata</taxon>
        <taxon>Arachnida</taxon>
        <taxon>Araneae</taxon>
        <taxon>Araneomorphae</taxon>
        <taxon>Entelegynae</taxon>
        <taxon>Araneoidea</taxon>
        <taxon>Nephilidae</taxon>
        <taxon>Nephila</taxon>
    </lineage>
</organism>
<name>A0A8X6QIU2_NEPPI</name>